<name>A0A9N9XIU5_DIABA</name>
<dbReference type="AlphaFoldDB" id="A0A9N9XIU5"/>
<evidence type="ECO:0000313" key="1">
    <source>
        <dbReference type="EMBL" id="CAG9841224.1"/>
    </source>
</evidence>
<gene>
    <name evidence="1" type="ORF">DIABBA_LOCUS13805</name>
</gene>
<dbReference type="Proteomes" id="UP001153709">
    <property type="component" value="Chromosome 9"/>
</dbReference>
<organism evidence="1 2">
    <name type="scientific">Diabrotica balteata</name>
    <name type="common">Banded cucumber beetle</name>
    <dbReference type="NCBI Taxonomy" id="107213"/>
    <lineage>
        <taxon>Eukaryota</taxon>
        <taxon>Metazoa</taxon>
        <taxon>Ecdysozoa</taxon>
        <taxon>Arthropoda</taxon>
        <taxon>Hexapoda</taxon>
        <taxon>Insecta</taxon>
        <taxon>Pterygota</taxon>
        <taxon>Neoptera</taxon>
        <taxon>Endopterygota</taxon>
        <taxon>Coleoptera</taxon>
        <taxon>Polyphaga</taxon>
        <taxon>Cucujiformia</taxon>
        <taxon>Chrysomeloidea</taxon>
        <taxon>Chrysomelidae</taxon>
        <taxon>Galerucinae</taxon>
        <taxon>Diabroticina</taxon>
        <taxon>Diabroticites</taxon>
        <taxon>Diabrotica</taxon>
    </lineage>
</organism>
<reference evidence="1" key="1">
    <citation type="submission" date="2022-01" db="EMBL/GenBank/DDBJ databases">
        <authorList>
            <person name="King R."/>
        </authorList>
    </citation>
    <scope>NUCLEOTIDE SEQUENCE</scope>
</reference>
<proteinExistence type="predicted"/>
<protein>
    <submittedName>
        <fullName evidence="1">Uncharacterized protein</fullName>
    </submittedName>
</protein>
<evidence type="ECO:0000313" key="2">
    <source>
        <dbReference type="Proteomes" id="UP001153709"/>
    </source>
</evidence>
<accession>A0A9N9XIU5</accession>
<sequence>MDGPSSQNKYHIMVRFPGAFVYIFYDIMKERKIKTESLQKFIKLYKEYKTLESPRDQKKICEYNDDEDVVDFEKLYACLLTLSGSCHQGLVIDELEKYLSKPRAASSKDILK</sequence>
<keyword evidence="2" id="KW-1185">Reference proteome</keyword>
<dbReference type="OrthoDB" id="1607513at2759"/>
<dbReference type="EMBL" id="OU898284">
    <property type="protein sequence ID" value="CAG9841224.1"/>
    <property type="molecule type" value="Genomic_DNA"/>
</dbReference>